<gene>
    <name evidence="2" type="ORF">JOC47_000907</name>
</gene>
<organism evidence="2 3">
    <name type="scientific">Halanaerobacter jeridensis</name>
    <dbReference type="NCBI Taxonomy" id="706427"/>
    <lineage>
        <taxon>Bacteria</taxon>
        <taxon>Bacillati</taxon>
        <taxon>Bacillota</taxon>
        <taxon>Clostridia</taxon>
        <taxon>Halanaerobiales</taxon>
        <taxon>Halobacteroidaceae</taxon>
        <taxon>Halanaerobacter</taxon>
    </lineage>
</organism>
<comment type="caution">
    <text evidence="2">The sequence shown here is derived from an EMBL/GenBank/DDBJ whole genome shotgun (WGS) entry which is preliminary data.</text>
</comment>
<feature type="domain" description="AbiEi antitoxin N-terminal" evidence="1">
    <location>
        <begin position="6"/>
        <end position="51"/>
    </location>
</feature>
<evidence type="ECO:0000313" key="3">
    <source>
        <dbReference type="Proteomes" id="UP000774000"/>
    </source>
</evidence>
<proteinExistence type="predicted"/>
<dbReference type="EMBL" id="JAFBDQ010000004">
    <property type="protein sequence ID" value="MBM7556071.1"/>
    <property type="molecule type" value="Genomic_DNA"/>
</dbReference>
<reference evidence="2" key="1">
    <citation type="submission" date="2021-01" db="EMBL/GenBank/DDBJ databases">
        <title>Genomic Encyclopedia of Type Strains, Phase IV (KMG-IV): sequencing the most valuable type-strain genomes for metagenomic binning, comparative biology and taxonomic classification.</title>
        <authorList>
            <person name="Goeker M."/>
        </authorList>
    </citation>
    <scope>NUCLEOTIDE SEQUENCE</scope>
    <source>
        <strain evidence="2">DSM 23230</strain>
    </source>
</reference>
<sequence>MQDKKQKIKRIFKENGGYARTKDITKQGIHSHYLYQLVEEGVIDKIKRGLYFWEIEDINYLKDGFVKANQIVPNGVICLLSALSYYDITTYNHFEYYIAIHRKDYKPKLPDYPPIKVIYFKEKQFEIGIKEIELNNKTVKIYDLEKTICDCLKFKDRVGMDIIKEALTEYVKRSNKDINKLLNYAEKIGVFDIAKTYLEVLM</sequence>
<dbReference type="Proteomes" id="UP000774000">
    <property type="component" value="Unassembled WGS sequence"/>
</dbReference>
<accession>A0A939BRJ4</accession>
<name>A0A939BRJ4_9FIRM</name>
<dbReference type="Pfam" id="PF13338">
    <property type="entry name" value="AbiEi_4"/>
    <property type="match status" value="1"/>
</dbReference>
<keyword evidence="3" id="KW-1185">Reference proteome</keyword>
<protein>
    <submittedName>
        <fullName evidence="2">Transcriptional regulator of viral defense system</fullName>
    </submittedName>
</protein>
<evidence type="ECO:0000259" key="1">
    <source>
        <dbReference type="Pfam" id="PF13338"/>
    </source>
</evidence>
<dbReference type="RefSeq" id="WP_204700790.1">
    <property type="nucleotide sequence ID" value="NZ_JAFBDQ010000004.1"/>
</dbReference>
<dbReference type="AlphaFoldDB" id="A0A939BRJ4"/>
<dbReference type="InterPro" id="IPR025159">
    <property type="entry name" value="AbiEi_N"/>
</dbReference>
<evidence type="ECO:0000313" key="2">
    <source>
        <dbReference type="EMBL" id="MBM7556071.1"/>
    </source>
</evidence>